<comment type="caution">
    <text evidence="21">The sequence shown here is derived from an EMBL/GenBank/DDBJ whole genome shotgun (WGS) entry which is preliminary data.</text>
</comment>
<evidence type="ECO:0000313" key="21">
    <source>
        <dbReference type="EMBL" id="KAJ4390655.1"/>
    </source>
</evidence>
<evidence type="ECO:0000256" key="14">
    <source>
        <dbReference type="ARBA" id="ARBA00023204"/>
    </source>
</evidence>
<keyword evidence="11 17" id="KW-0833">Ubl conjugation pathway</keyword>
<keyword evidence="13 17" id="KW-0238">DNA-binding</keyword>
<comment type="subcellular location">
    <subcellularLocation>
        <location evidence="2 17">Nucleus</location>
    </subcellularLocation>
</comment>
<keyword evidence="15 17" id="KW-0539">Nucleus</keyword>
<feature type="region of interest" description="Disordered" evidence="18">
    <location>
        <begin position="194"/>
        <end position="224"/>
    </location>
</feature>
<feature type="compositionally biased region" description="Acidic residues" evidence="18">
    <location>
        <begin position="157"/>
        <end position="171"/>
    </location>
</feature>
<dbReference type="EC" id="2.3.2.27" evidence="5 17"/>
<dbReference type="GO" id="GO:0008270">
    <property type="term" value="F:zinc ion binding"/>
    <property type="evidence" value="ECO:0007669"/>
    <property type="project" value="UniProtKB-KW"/>
</dbReference>
<feature type="domain" description="SAP" evidence="20">
    <location>
        <begin position="238"/>
        <end position="272"/>
    </location>
</feature>
<reference evidence="21" key="1">
    <citation type="submission" date="2022-10" db="EMBL/GenBank/DDBJ databases">
        <title>Tapping the CABI collections for fungal endophytes: first genome assemblies for Collariella, Neodidymelliopsis, Ascochyta clinopodiicola, Didymella pomorum, Didymosphaeria variabile, Neocosmospora piperis and Neocucurbitaria cava.</title>
        <authorList>
            <person name="Hill R."/>
        </authorList>
    </citation>
    <scope>NUCLEOTIDE SEQUENCE</scope>
    <source>
        <strain evidence="21">IMI 355082</strain>
    </source>
</reference>
<evidence type="ECO:0000256" key="5">
    <source>
        <dbReference type="ARBA" id="ARBA00012483"/>
    </source>
</evidence>
<dbReference type="OrthoDB" id="9049620at2759"/>
<evidence type="ECO:0000256" key="17">
    <source>
        <dbReference type="RuleBase" id="RU368093"/>
    </source>
</evidence>
<dbReference type="GO" id="GO:0006301">
    <property type="term" value="P:DNA damage tolerance"/>
    <property type="evidence" value="ECO:0007669"/>
    <property type="project" value="InterPro"/>
</dbReference>
<dbReference type="GO" id="GO:0005634">
    <property type="term" value="C:nucleus"/>
    <property type="evidence" value="ECO:0007669"/>
    <property type="project" value="UniProtKB-SubCell"/>
</dbReference>
<evidence type="ECO:0000256" key="2">
    <source>
        <dbReference type="ARBA" id="ARBA00004123"/>
    </source>
</evidence>
<dbReference type="FunFam" id="3.30.40.10:FF:000172">
    <property type="entry name" value="E3 ubiquitin-protein ligase RAD18"/>
    <property type="match status" value="1"/>
</dbReference>
<evidence type="ECO:0000256" key="13">
    <source>
        <dbReference type="ARBA" id="ARBA00023125"/>
    </source>
</evidence>
<keyword evidence="7 17" id="KW-0808">Transferase</keyword>
<dbReference type="SUPFAM" id="SSF57850">
    <property type="entry name" value="RING/U-box"/>
    <property type="match status" value="1"/>
</dbReference>
<sequence>MTVPVLKDDGYDVSDPTDWLGTPLSSLMQVEQSLRCHVCKDFFNSPMITSCSHTFCSLCIRRALNTDGKCPLCRATDQESKLRGNWAIREAAEAFMNSRKAMLDLARQPAASAPTPPKRKASAAAAGGESANKRTRMSTRSSSMRSAANATTSLQEEAGESDVEEQDEYIPDDGLSECPICLWRMKAEKVDRHLDTDCPGEPTPQPNQSKPAKFGFTSSRSTGATQAARFERLPSTNYSLLNESKLRKKLTENGIPSWGPKLLMEKRHKEWVMIWNANCDSARPRTKRELLQDLDTWERTQGGHASISSSSVYQGAQVKDKDFDGAGWSTKHNDSFNDLIAQARRSNKKIAEKSRQPSPSASSAKAVETPPTDGTNSNELPTAMDTDESHLVQTPGNSSTAIDLTTPVKLDESRRKSLLLSGDEHANVDSIVNSGIARAHT</sequence>
<dbReference type="InterPro" id="IPR003034">
    <property type="entry name" value="SAP_dom"/>
</dbReference>
<dbReference type="AlphaFoldDB" id="A0A9W8YTD1"/>
<keyword evidence="21" id="KW-0012">Acyltransferase</keyword>
<keyword evidence="12 17" id="KW-0862">Zinc</keyword>
<dbReference type="InterPro" id="IPR017907">
    <property type="entry name" value="Znf_RING_CS"/>
</dbReference>
<dbReference type="Proteomes" id="UP001140453">
    <property type="component" value="Unassembled WGS sequence"/>
</dbReference>
<dbReference type="GO" id="GO:0003697">
    <property type="term" value="F:single-stranded DNA binding"/>
    <property type="evidence" value="ECO:0007669"/>
    <property type="project" value="UniProtKB-UniRule"/>
</dbReference>
<evidence type="ECO:0000256" key="6">
    <source>
        <dbReference type="ARBA" id="ARBA00015551"/>
    </source>
</evidence>
<dbReference type="Pfam" id="PF13923">
    <property type="entry name" value="zf-C3HC4_2"/>
    <property type="match status" value="1"/>
</dbReference>
<keyword evidence="10 16" id="KW-0863">Zinc-finger</keyword>
<dbReference type="GO" id="GO:0061630">
    <property type="term" value="F:ubiquitin protein ligase activity"/>
    <property type="evidence" value="ECO:0007669"/>
    <property type="project" value="UniProtKB-UniRule"/>
</dbReference>
<dbReference type="InterPro" id="IPR004580">
    <property type="entry name" value="Rad18_fungi"/>
</dbReference>
<dbReference type="InterPro" id="IPR001841">
    <property type="entry name" value="Znf_RING"/>
</dbReference>
<dbReference type="SMART" id="SM00184">
    <property type="entry name" value="RING"/>
    <property type="match status" value="1"/>
</dbReference>
<feature type="compositionally biased region" description="Low complexity" evidence="18">
    <location>
        <begin position="138"/>
        <end position="153"/>
    </location>
</feature>
<dbReference type="PANTHER" id="PTHR14134:SF2">
    <property type="entry name" value="E3 UBIQUITIN-PROTEIN LIGASE RAD18"/>
    <property type="match status" value="1"/>
</dbReference>
<evidence type="ECO:0000256" key="3">
    <source>
        <dbReference type="ARBA" id="ARBA00004906"/>
    </source>
</evidence>
<evidence type="ECO:0000256" key="15">
    <source>
        <dbReference type="ARBA" id="ARBA00023242"/>
    </source>
</evidence>
<evidence type="ECO:0000259" key="19">
    <source>
        <dbReference type="PROSITE" id="PS50089"/>
    </source>
</evidence>
<dbReference type="EMBL" id="JAPEVB010000003">
    <property type="protein sequence ID" value="KAJ4390655.1"/>
    <property type="molecule type" value="Genomic_DNA"/>
</dbReference>
<feature type="region of interest" description="Disordered" evidence="18">
    <location>
        <begin position="107"/>
        <end position="171"/>
    </location>
</feature>
<evidence type="ECO:0000256" key="18">
    <source>
        <dbReference type="SAM" id="MobiDB-lite"/>
    </source>
</evidence>
<comment type="pathway">
    <text evidence="3 17">Protein modification; protein ubiquitination.</text>
</comment>
<evidence type="ECO:0000259" key="20">
    <source>
        <dbReference type="PROSITE" id="PS50800"/>
    </source>
</evidence>
<keyword evidence="9 17" id="KW-0227">DNA damage</keyword>
<evidence type="ECO:0000256" key="9">
    <source>
        <dbReference type="ARBA" id="ARBA00022763"/>
    </source>
</evidence>
<dbReference type="InterPro" id="IPR013083">
    <property type="entry name" value="Znf_RING/FYVE/PHD"/>
</dbReference>
<dbReference type="GO" id="GO:0006513">
    <property type="term" value="P:protein monoubiquitination"/>
    <property type="evidence" value="ECO:0007669"/>
    <property type="project" value="InterPro"/>
</dbReference>
<keyword evidence="14 17" id="KW-0234">DNA repair</keyword>
<organism evidence="21 22">
    <name type="scientific">Gnomoniopsis smithogilvyi</name>
    <dbReference type="NCBI Taxonomy" id="1191159"/>
    <lineage>
        <taxon>Eukaryota</taxon>
        <taxon>Fungi</taxon>
        <taxon>Dikarya</taxon>
        <taxon>Ascomycota</taxon>
        <taxon>Pezizomycotina</taxon>
        <taxon>Sordariomycetes</taxon>
        <taxon>Sordariomycetidae</taxon>
        <taxon>Diaporthales</taxon>
        <taxon>Gnomoniaceae</taxon>
        <taxon>Gnomoniopsis</taxon>
    </lineage>
</organism>
<dbReference type="InterPro" id="IPR039577">
    <property type="entry name" value="Rad18"/>
</dbReference>
<evidence type="ECO:0000256" key="8">
    <source>
        <dbReference type="ARBA" id="ARBA00022723"/>
    </source>
</evidence>
<evidence type="ECO:0000256" key="4">
    <source>
        <dbReference type="ARBA" id="ARBA00009506"/>
    </source>
</evidence>
<proteinExistence type="inferred from homology"/>
<evidence type="ECO:0000313" key="22">
    <source>
        <dbReference type="Proteomes" id="UP001140453"/>
    </source>
</evidence>
<dbReference type="PROSITE" id="PS00518">
    <property type="entry name" value="ZF_RING_1"/>
    <property type="match status" value="1"/>
</dbReference>
<comment type="subunit">
    <text evidence="17">Interacts with E2 UBC2, forming a complex with ubiquitin ligase activity.</text>
</comment>
<accession>A0A9W8YTD1</accession>
<evidence type="ECO:0000256" key="7">
    <source>
        <dbReference type="ARBA" id="ARBA00022679"/>
    </source>
</evidence>
<feature type="compositionally biased region" description="Polar residues" evidence="18">
    <location>
        <begin position="391"/>
        <end position="403"/>
    </location>
</feature>
<evidence type="ECO:0000256" key="16">
    <source>
        <dbReference type="PROSITE-ProRule" id="PRU00175"/>
    </source>
</evidence>
<keyword evidence="22" id="KW-1185">Reference proteome</keyword>
<dbReference type="GO" id="GO:0006281">
    <property type="term" value="P:DNA repair"/>
    <property type="evidence" value="ECO:0007669"/>
    <property type="project" value="UniProtKB-KW"/>
</dbReference>
<evidence type="ECO:0000256" key="11">
    <source>
        <dbReference type="ARBA" id="ARBA00022786"/>
    </source>
</evidence>
<evidence type="ECO:0000256" key="1">
    <source>
        <dbReference type="ARBA" id="ARBA00000900"/>
    </source>
</evidence>
<gene>
    <name evidence="21" type="primary">RAD18</name>
    <name evidence="21" type="ORF">N0V93_004253</name>
</gene>
<feature type="compositionally biased region" description="Polar residues" evidence="18">
    <location>
        <begin position="206"/>
        <end position="224"/>
    </location>
</feature>
<dbReference type="PANTHER" id="PTHR14134">
    <property type="entry name" value="E3 UBIQUITIN-PROTEIN LIGASE RAD18"/>
    <property type="match status" value="1"/>
</dbReference>
<keyword evidence="8 17" id="KW-0479">Metal-binding</keyword>
<dbReference type="GO" id="GO:0097505">
    <property type="term" value="C:Rad6-Rad18 complex"/>
    <property type="evidence" value="ECO:0007669"/>
    <property type="project" value="TreeGrafter"/>
</dbReference>
<evidence type="ECO:0000256" key="12">
    <source>
        <dbReference type="ARBA" id="ARBA00022833"/>
    </source>
</evidence>
<dbReference type="Gene3D" id="3.30.40.10">
    <property type="entry name" value="Zinc/RING finger domain, C3HC4 (zinc finger)"/>
    <property type="match status" value="1"/>
</dbReference>
<comment type="function">
    <text evidence="17">E3 RING-finger protein, member of the UBC2/RAD6 epistasis group. Associates to the E2 ubiquitin conjugating enzyme UBC2/RAD6 to form the UBC2-RAD18 ubiquitin ligase complex involved in postreplicative repair (PRR) of damaged DNA.</text>
</comment>
<comment type="similarity">
    <text evidence="4 17">Belongs to the RAD18 family.</text>
</comment>
<protein>
    <recommendedName>
        <fullName evidence="6 17">Postreplication repair E3 ubiquitin-protein ligase RAD18</fullName>
        <ecNumber evidence="5 17">2.3.2.27</ecNumber>
    </recommendedName>
    <alternativeName>
        <fullName evidence="17">RING-type E3 ubiquitin transferase RAD18</fullName>
    </alternativeName>
</protein>
<dbReference type="PROSITE" id="PS50800">
    <property type="entry name" value="SAP"/>
    <property type="match status" value="1"/>
</dbReference>
<name>A0A9W8YTD1_9PEZI</name>
<comment type="catalytic activity">
    <reaction evidence="1 17">
        <text>S-ubiquitinyl-[E2 ubiquitin-conjugating enzyme]-L-cysteine + [acceptor protein]-L-lysine = [E2 ubiquitin-conjugating enzyme]-L-cysteine + N(6)-ubiquitinyl-[acceptor protein]-L-lysine.</text>
        <dbReference type="EC" id="2.3.2.27"/>
    </reaction>
</comment>
<feature type="region of interest" description="Disordered" evidence="18">
    <location>
        <begin position="347"/>
        <end position="413"/>
    </location>
</feature>
<evidence type="ECO:0000256" key="10">
    <source>
        <dbReference type="ARBA" id="ARBA00022771"/>
    </source>
</evidence>
<dbReference type="PROSITE" id="PS50089">
    <property type="entry name" value="ZF_RING_2"/>
    <property type="match status" value="1"/>
</dbReference>
<dbReference type="NCBIfam" id="TIGR00599">
    <property type="entry name" value="rad18"/>
    <property type="match status" value="1"/>
</dbReference>
<feature type="domain" description="RING-type" evidence="19">
    <location>
        <begin position="36"/>
        <end position="74"/>
    </location>
</feature>